<dbReference type="FunFam" id="1.20.1510.10:FF:000006">
    <property type="entry name" value="Divalent cation efflux transporter"/>
    <property type="match status" value="1"/>
</dbReference>
<comment type="subcellular location">
    <subcellularLocation>
        <location evidence="1">Membrane</location>
        <topology evidence="1">Multi-pass membrane protein</topology>
    </subcellularLocation>
</comment>
<dbReference type="InterPro" id="IPR027470">
    <property type="entry name" value="Cation_efflux_CTD"/>
</dbReference>
<dbReference type="EMBL" id="FXAG01000008">
    <property type="protein sequence ID" value="SMF20475.1"/>
    <property type="molecule type" value="Genomic_DNA"/>
</dbReference>
<gene>
    <name evidence="10" type="ORF">SAMN02745746_01859</name>
</gene>
<evidence type="ECO:0000256" key="6">
    <source>
        <dbReference type="ARBA" id="ARBA00023136"/>
    </source>
</evidence>
<dbReference type="PANTHER" id="PTHR43840:SF15">
    <property type="entry name" value="MITOCHONDRIAL METAL TRANSPORTER 1-RELATED"/>
    <property type="match status" value="1"/>
</dbReference>
<evidence type="ECO:0000256" key="3">
    <source>
        <dbReference type="ARBA" id="ARBA00022448"/>
    </source>
</evidence>
<evidence type="ECO:0000259" key="9">
    <source>
        <dbReference type="Pfam" id="PF16916"/>
    </source>
</evidence>
<keyword evidence="5 7" id="KW-1133">Transmembrane helix</keyword>
<accession>A0A1Y6BT96</accession>
<feature type="transmembrane region" description="Helical" evidence="7">
    <location>
        <begin position="127"/>
        <end position="148"/>
    </location>
</feature>
<dbReference type="InterPro" id="IPR027469">
    <property type="entry name" value="Cation_efflux_TMD_sf"/>
</dbReference>
<dbReference type="Gene3D" id="3.30.70.1350">
    <property type="entry name" value="Cation efflux protein, cytoplasmic domain"/>
    <property type="match status" value="1"/>
</dbReference>
<dbReference type="Pfam" id="PF01545">
    <property type="entry name" value="Cation_efflux"/>
    <property type="match status" value="1"/>
</dbReference>
<dbReference type="SUPFAM" id="SSF160240">
    <property type="entry name" value="Cation efflux protein cytoplasmic domain-like"/>
    <property type="match status" value="1"/>
</dbReference>
<evidence type="ECO:0000259" key="8">
    <source>
        <dbReference type="Pfam" id="PF01545"/>
    </source>
</evidence>
<evidence type="ECO:0000313" key="11">
    <source>
        <dbReference type="Proteomes" id="UP000192920"/>
    </source>
</evidence>
<evidence type="ECO:0000256" key="7">
    <source>
        <dbReference type="SAM" id="Phobius"/>
    </source>
</evidence>
<feature type="domain" description="Cation efflux protein transmembrane" evidence="8">
    <location>
        <begin position="24"/>
        <end position="216"/>
    </location>
</feature>
<evidence type="ECO:0000256" key="1">
    <source>
        <dbReference type="ARBA" id="ARBA00004141"/>
    </source>
</evidence>
<evidence type="ECO:0000256" key="2">
    <source>
        <dbReference type="ARBA" id="ARBA00008114"/>
    </source>
</evidence>
<proteinExistence type="inferred from homology"/>
<dbReference type="Gene3D" id="1.20.1510.10">
    <property type="entry name" value="Cation efflux protein transmembrane domain"/>
    <property type="match status" value="1"/>
</dbReference>
<evidence type="ECO:0000256" key="4">
    <source>
        <dbReference type="ARBA" id="ARBA00022692"/>
    </source>
</evidence>
<dbReference type="Pfam" id="PF16916">
    <property type="entry name" value="ZT_dimer"/>
    <property type="match status" value="1"/>
</dbReference>
<dbReference type="Proteomes" id="UP000192920">
    <property type="component" value="Unassembled WGS sequence"/>
</dbReference>
<organism evidence="10 11">
    <name type="scientific">Pseudogulbenkiania subflava DSM 22618</name>
    <dbReference type="NCBI Taxonomy" id="1123014"/>
    <lineage>
        <taxon>Bacteria</taxon>
        <taxon>Pseudomonadati</taxon>
        <taxon>Pseudomonadota</taxon>
        <taxon>Betaproteobacteria</taxon>
        <taxon>Neisseriales</taxon>
        <taxon>Chromobacteriaceae</taxon>
        <taxon>Pseudogulbenkiania</taxon>
    </lineage>
</organism>
<protein>
    <submittedName>
        <fullName evidence="10">Cation diffusion facilitator family transporter</fullName>
    </submittedName>
</protein>
<keyword evidence="4 7" id="KW-0812">Transmembrane</keyword>
<reference evidence="11" key="1">
    <citation type="submission" date="2017-04" db="EMBL/GenBank/DDBJ databases">
        <authorList>
            <person name="Varghese N."/>
            <person name="Submissions S."/>
        </authorList>
    </citation>
    <scope>NUCLEOTIDE SEQUENCE [LARGE SCALE GENOMIC DNA]</scope>
    <source>
        <strain evidence="11">DSM 22618</strain>
    </source>
</reference>
<dbReference type="AlphaFoldDB" id="A0A1Y6BT96"/>
<dbReference type="InterPro" id="IPR058533">
    <property type="entry name" value="Cation_efflux_TM"/>
</dbReference>
<feature type="transmembrane region" description="Helical" evidence="7">
    <location>
        <begin position="91"/>
        <end position="112"/>
    </location>
</feature>
<dbReference type="GO" id="GO:0008324">
    <property type="term" value="F:monoatomic cation transmembrane transporter activity"/>
    <property type="evidence" value="ECO:0007669"/>
    <property type="project" value="InterPro"/>
</dbReference>
<dbReference type="InterPro" id="IPR036837">
    <property type="entry name" value="Cation_efflux_CTD_sf"/>
</dbReference>
<dbReference type="NCBIfam" id="TIGR01297">
    <property type="entry name" value="CDF"/>
    <property type="match status" value="1"/>
</dbReference>
<dbReference type="STRING" id="1123014.SAMN02745746_01859"/>
<sequence length="379" mass="40584">MHYQESHEAGDAGARNQAVQRSTWVSVGVNLLLTLAQLVAGLFAHSSALVADAMHSLSDLLADFVVLLANHHSAKPEDEDHHYGHRRYENAASLVLGVLLLAVGLGMLWNAASKFLDPQALPQVKPLALYVALGSLLAKELLFRYMLAIAKRVGSSLLIANAWHARSDAASSLVVAVGIIGNMAGWTFLDPLAAALVGFMISRTGWEFSSQAFGDLTDRAVSAEEQQAIRAEIAAVPGVVEVHDMRMRRMGDLALVDVHIVVPPSISVSEGHQIAALARQRVLAAHPVLNVTVHVDSDLSHAPVRYELPMRPELEARLNRALGRPLLDSETLQLHYAPDGIHAVLLLPAADSAALPALQAALAAEADIVATRVYLRPAA</sequence>
<evidence type="ECO:0000313" key="10">
    <source>
        <dbReference type="EMBL" id="SMF20475.1"/>
    </source>
</evidence>
<comment type="similarity">
    <text evidence="2">Belongs to the cation diffusion facilitator (CDF) transporter (TC 2.A.4) family.</text>
</comment>
<keyword evidence="3" id="KW-0813">Transport</keyword>
<dbReference type="RefSeq" id="WP_085276136.1">
    <property type="nucleotide sequence ID" value="NZ_FXAG01000008.1"/>
</dbReference>
<feature type="transmembrane region" description="Helical" evidence="7">
    <location>
        <begin position="24"/>
        <end position="44"/>
    </location>
</feature>
<dbReference type="InterPro" id="IPR002524">
    <property type="entry name" value="Cation_efflux"/>
</dbReference>
<dbReference type="PANTHER" id="PTHR43840">
    <property type="entry name" value="MITOCHONDRIAL METAL TRANSPORTER 1-RELATED"/>
    <property type="match status" value="1"/>
</dbReference>
<evidence type="ECO:0000256" key="5">
    <source>
        <dbReference type="ARBA" id="ARBA00022989"/>
    </source>
</evidence>
<name>A0A1Y6BT96_9NEIS</name>
<dbReference type="InterPro" id="IPR050291">
    <property type="entry name" value="CDF_Transporter"/>
</dbReference>
<feature type="domain" description="Cation efflux protein cytoplasmic" evidence="9">
    <location>
        <begin position="222"/>
        <end position="297"/>
    </location>
</feature>
<feature type="transmembrane region" description="Helical" evidence="7">
    <location>
        <begin position="169"/>
        <end position="189"/>
    </location>
</feature>
<dbReference type="SUPFAM" id="SSF161111">
    <property type="entry name" value="Cation efflux protein transmembrane domain-like"/>
    <property type="match status" value="1"/>
</dbReference>
<keyword evidence="6 7" id="KW-0472">Membrane</keyword>
<dbReference type="GO" id="GO:0016020">
    <property type="term" value="C:membrane"/>
    <property type="evidence" value="ECO:0007669"/>
    <property type="project" value="UniProtKB-SubCell"/>
</dbReference>
<keyword evidence="11" id="KW-1185">Reference proteome</keyword>